<dbReference type="OrthoDB" id="9809796at2"/>
<feature type="domain" description="Mur ligase central" evidence="10">
    <location>
        <begin position="112"/>
        <end position="279"/>
    </location>
</feature>
<dbReference type="AlphaFoldDB" id="D4G8R3"/>
<dbReference type="InterPro" id="IPR004101">
    <property type="entry name" value="Mur_ligase_C"/>
</dbReference>
<dbReference type="STRING" id="515618.RIEPE_0483"/>
<dbReference type="HAMAP" id="MF_00639">
    <property type="entry name" value="MurD"/>
    <property type="match status" value="1"/>
</dbReference>
<dbReference type="GO" id="GO:0008360">
    <property type="term" value="P:regulation of cell shape"/>
    <property type="evidence" value="ECO:0007669"/>
    <property type="project" value="UniProtKB-KW"/>
</dbReference>
<keyword evidence="7 8" id="KW-0961">Cell wall biogenesis/degradation</keyword>
<dbReference type="Gene3D" id="3.40.50.720">
    <property type="entry name" value="NAD(P)-binding Rossmann-like Domain"/>
    <property type="match status" value="1"/>
</dbReference>
<keyword evidence="7 8" id="KW-0573">Peptidoglycan synthesis</keyword>
<evidence type="ECO:0000256" key="1">
    <source>
        <dbReference type="ARBA" id="ARBA00004496"/>
    </source>
</evidence>
<protein>
    <recommendedName>
        <fullName evidence="7 8">UDP-N-acetylmuramoylalanine--D-glutamate ligase</fullName>
        <ecNumber evidence="7 8">6.3.2.9</ecNumber>
    </recommendedName>
    <alternativeName>
        <fullName evidence="7">D-glutamic acid-adding enzyme</fullName>
    </alternativeName>
    <alternativeName>
        <fullName evidence="7">UDP-N-acetylmuramoyl-L-alanyl-D-glutamate synthetase</fullName>
    </alternativeName>
</protein>
<dbReference type="SUPFAM" id="SSF53244">
    <property type="entry name" value="MurD-like peptide ligases, peptide-binding domain"/>
    <property type="match status" value="1"/>
</dbReference>
<dbReference type="InterPro" id="IPR005762">
    <property type="entry name" value="MurD"/>
</dbReference>
<dbReference type="Proteomes" id="UP000001700">
    <property type="component" value="Chromosome"/>
</dbReference>
<dbReference type="UniPathway" id="UPA00219"/>
<dbReference type="GO" id="GO:0005737">
    <property type="term" value="C:cytoplasm"/>
    <property type="evidence" value="ECO:0007669"/>
    <property type="project" value="UniProtKB-SubCell"/>
</dbReference>
<dbReference type="InterPro" id="IPR036615">
    <property type="entry name" value="Mur_ligase_C_dom_sf"/>
</dbReference>
<dbReference type="InterPro" id="IPR036565">
    <property type="entry name" value="Mur-like_cat_sf"/>
</dbReference>
<evidence type="ECO:0000256" key="6">
    <source>
        <dbReference type="ARBA" id="ARBA00022840"/>
    </source>
</evidence>
<comment type="catalytic activity">
    <reaction evidence="7 8">
        <text>UDP-N-acetyl-alpha-D-muramoyl-L-alanine + D-glutamate + ATP = UDP-N-acetyl-alpha-D-muramoyl-L-alanyl-D-glutamate + ADP + phosphate + H(+)</text>
        <dbReference type="Rhea" id="RHEA:16429"/>
        <dbReference type="ChEBI" id="CHEBI:15378"/>
        <dbReference type="ChEBI" id="CHEBI:29986"/>
        <dbReference type="ChEBI" id="CHEBI:30616"/>
        <dbReference type="ChEBI" id="CHEBI:43474"/>
        <dbReference type="ChEBI" id="CHEBI:83898"/>
        <dbReference type="ChEBI" id="CHEBI:83900"/>
        <dbReference type="ChEBI" id="CHEBI:456216"/>
        <dbReference type="EC" id="6.3.2.9"/>
    </reaction>
</comment>
<evidence type="ECO:0000313" key="11">
    <source>
        <dbReference type="EMBL" id="ADD79580.1"/>
    </source>
</evidence>
<evidence type="ECO:0000256" key="5">
    <source>
        <dbReference type="ARBA" id="ARBA00022741"/>
    </source>
</evidence>
<comment type="similarity">
    <text evidence="7">Belongs to the MurCDEF family.</text>
</comment>
<dbReference type="PANTHER" id="PTHR43692">
    <property type="entry name" value="UDP-N-ACETYLMURAMOYLALANINE--D-GLUTAMATE LIGASE"/>
    <property type="match status" value="1"/>
</dbReference>
<evidence type="ECO:0000259" key="9">
    <source>
        <dbReference type="Pfam" id="PF02875"/>
    </source>
</evidence>
<keyword evidence="7 8" id="KW-0131">Cell cycle</keyword>
<dbReference type="GO" id="GO:0051301">
    <property type="term" value="P:cell division"/>
    <property type="evidence" value="ECO:0007669"/>
    <property type="project" value="UniProtKB-KW"/>
</dbReference>
<dbReference type="EC" id="6.3.2.9" evidence="7 8"/>
<dbReference type="GO" id="GO:0071555">
    <property type="term" value="P:cell wall organization"/>
    <property type="evidence" value="ECO:0007669"/>
    <property type="project" value="UniProtKB-KW"/>
</dbReference>
<evidence type="ECO:0000256" key="4">
    <source>
        <dbReference type="ARBA" id="ARBA00022598"/>
    </source>
</evidence>
<accession>D4G8R3</accession>
<name>D4G8R3_RIEPU</name>
<evidence type="ECO:0000256" key="7">
    <source>
        <dbReference type="HAMAP-Rule" id="MF_00639"/>
    </source>
</evidence>
<proteinExistence type="inferred from homology"/>
<dbReference type="GO" id="GO:0009252">
    <property type="term" value="P:peptidoglycan biosynthetic process"/>
    <property type="evidence" value="ECO:0007669"/>
    <property type="project" value="UniProtKB-UniRule"/>
</dbReference>
<dbReference type="Gene3D" id="3.40.1190.10">
    <property type="entry name" value="Mur-like, catalytic domain"/>
    <property type="match status" value="1"/>
</dbReference>
<comment type="pathway">
    <text evidence="2 7 8">Cell wall biogenesis; peptidoglycan biosynthesis.</text>
</comment>
<evidence type="ECO:0000256" key="3">
    <source>
        <dbReference type="ARBA" id="ARBA00022490"/>
    </source>
</evidence>
<keyword evidence="7 8" id="KW-0132">Cell division</keyword>
<dbReference type="NCBIfam" id="TIGR01087">
    <property type="entry name" value="murD"/>
    <property type="match status" value="1"/>
</dbReference>
<comment type="function">
    <text evidence="7 8">Cell wall formation. Catalyzes the addition of glutamate to the nucleotide precursor UDP-N-acetylmuramoyl-L-alanine (UMA).</text>
</comment>
<dbReference type="GO" id="GO:0008764">
    <property type="term" value="F:UDP-N-acetylmuramoylalanine-D-glutamate ligase activity"/>
    <property type="evidence" value="ECO:0007669"/>
    <property type="project" value="UniProtKB-UniRule"/>
</dbReference>
<dbReference type="KEGG" id="rip:RIEPE_0483"/>
<dbReference type="InterPro" id="IPR013221">
    <property type="entry name" value="Mur_ligase_cen"/>
</dbReference>
<keyword evidence="5 7" id="KW-0547">Nucleotide-binding</keyword>
<dbReference type="eggNOG" id="COG0771">
    <property type="taxonomic scope" value="Bacteria"/>
</dbReference>
<keyword evidence="7 8" id="KW-0133">Cell shape</keyword>
<dbReference type="PANTHER" id="PTHR43692:SF1">
    <property type="entry name" value="UDP-N-ACETYLMURAMOYLALANINE--D-GLUTAMATE LIGASE"/>
    <property type="match status" value="1"/>
</dbReference>
<sequence>MVNYFGKKVVIIGLGKTGLSCINFFLSKKIFPKVIDTQYPSYTKHSIPEGVIYHFGSWNRGWIVSSDLIVLSPGVSRLHEEIQIAYRKGIEIIGDIELFCREVDRDKKIISITGSNGKSTTASVLTEIAKKANLKVGLGGNIGVPVLELLNYDYDIYILELSSFQLEITSTLKSIGAVILNISENHMDRYPFGMYQYLSAKLKIYDFAKNCVINIMDNRIWPKEIDKRNFLSFGINSGDYRLNTKKNTIQRFEKDLIHIKFIKIIGQHNHMNFLATLCLSEIIGIPINISLFVISRYSGLPHRLQVVHKKNGVIWINDSKSTNIESTIAALKSIKANNKIHLLLGGDKRKSKISRLKEFVSYKKKIRIYCFGKDKLKFGKLRNDSIVLNTLEQCMLKVSKNTESGDIILLSPACSSLDQFSNFEHRGSVFSEIAKKLGS</sequence>
<dbReference type="SUPFAM" id="SSF53623">
    <property type="entry name" value="MurD-like peptide ligases, catalytic domain"/>
    <property type="match status" value="1"/>
</dbReference>
<evidence type="ECO:0000313" key="12">
    <source>
        <dbReference type="Proteomes" id="UP000001700"/>
    </source>
</evidence>
<gene>
    <name evidence="7 11" type="primary">murD</name>
    <name evidence="11" type="ordered locus">RIEPE_0483</name>
</gene>
<dbReference type="SUPFAM" id="SSF51984">
    <property type="entry name" value="MurCD N-terminal domain"/>
    <property type="match status" value="1"/>
</dbReference>
<dbReference type="RefSeq" id="WP_013087568.1">
    <property type="nucleotide sequence ID" value="NC_014109.1"/>
</dbReference>
<keyword evidence="4 7" id="KW-0436">Ligase</keyword>
<comment type="subcellular location">
    <subcellularLocation>
        <location evidence="1 7 8">Cytoplasm</location>
    </subcellularLocation>
</comment>
<evidence type="ECO:0000256" key="8">
    <source>
        <dbReference type="RuleBase" id="RU003664"/>
    </source>
</evidence>
<dbReference type="EMBL" id="CP001085">
    <property type="protein sequence ID" value="ADD79580.1"/>
    <property type="molecule type" value="Genomic_DNA"/>
</dbReference>
<feature type="binding site" evidence="7">
    <location>
        <begin position="114"/>
        <end position="120"/>
    </location>
    <ligand>
        <name>ATP</name>
        <dbReference type="ChEBI" id="CHEBI:30616"/>
    </ligand>
</feature>
<dbReference type="Pfam" id="PF02875">
    <property type="entry name" value="Mur_ligase_C"/>
    <property type="match status" value="1"/>
</dbReference>
<feature type="domain" description="Mur ligase C-terminal" evidence="9">
    <location>
        <begin position="302"/>
        <end position="414"/>
    </location>
</feature>
<evidence type="ECO:0000259" key="10">
    <source>
        <dbReference type="Pfam" id="PF08245"/>
    </source>
</evidence>
<organism evidence="11 12">
    <name type="scientific">Riesia pediculicola (strain USDA)</name>
    <dbReference type="NCBI Taxonomy" id="515618"/>
    <lineage>
        <taxon>Bacteria</taxon>
        <taxon>Pseudomonadati</taxon>
        <taxon>Pseudomonadota</taxon>
        <taxon>Gammaproteobacteria</taxon>
        <taxon>Enterobacterales</taxon>
        <taxon>Enterobacteriaceae</taxon>
        <taxon>Candidatus Riesia</taxon>
    </lineage>
</organism>
<keyword evidence="12" id="KW-1185">Reference proteome</keyword>
<dbReference type="HOGENOM" id="CLU_032540_1_0_6"/>
<keyword evidence="3 7" id="KW-0963">Cytoplasm</keyword>
<dbReference type="Pfam" id="PF08245">
    <property type="entry name" value="Mur_ligase_M"/>
    <property type="match status" value="1"/>
</dbReference>
<evidence type="ECO:0000256" key="2">
    <source>
        <dbReference type="ARBA" id="ARBA00004752"/>
    </source>
</evidence>
<dbReference type="Gene3D" id="3.90.190.20">
    <property type="entry name" value="Mur ligase, C-terminal domain"/>
    <property type="match status" value="1"/>
</dbReference>
<reference evidence="11" key="1">
    <citation type="submission" date="2008-05" db="EMBL/GenBank/DDBJ databases">
        <title>Genome sequence of Riesia pediculicola USDA.</title>
        <authorList>
            <person name="Kirkness E.F."/>
        </authorList>
    </citation>
    <scope>NUCLEOTIDE SEQUENCE [LARGE SCALE GENOMIC DNA]</scope>
    <source>
        <strain evidence="11">USDA</strain>
    </source>
</reference>
<keyword evidence="6 7" id="KW-0067">ATP-binding</keyword>
<dbReference type="GO" id="GO:0005524">
    <property type="term" value="F:ATP binding"/>
    <property type="evidence" value="ECO:0007669"/>
    <property type="project" value="UniProtKB-UniRule"/>
</dbReference>
<dbReference type="Pfam" id="PF21799">
    <property type="entry name" value="MurD-like_N"/>
    <property type="match status" value="1"/>
</dbReference>